<evidence type="ECO:0000313" key="1">
    <source>
        <dbReference type="EMBL" id="KZT37678.1"/>
    </source>
</evidence>
<dbReference type="EMBL" id="KV428078">
    <property type="protein sequence ID" value="KZT37678.1"/>
    <property type="molecule type" value="Genomic_DNA"/>
</dbReference>
<protein>
    <submittedName>
        <fullName evidence="1">Uncharacterized protein</fullName>
    </submittedName>
</protein>
<organism evidence="1 2">
    <name type="scientific">Sistotremastrum suecicum HHB10207 ss-3</name>
    <dbReference type="NCBI Taxonomy" id="1314776"/>
    <lineage>
        <taxon>Eukaryota</taxon>
        <taxon>Fungi</taxon>
        <taxon>Dikarya</taxon>
        <taxon>Basidiomycota</taxon>
        <taxon>Agaricomycotina</taxon>
        <taxon>Agaricomycetes</taxon>
        <taxon>Sistotremastrales</taxon>
        <taxon>Sistotremastraceae</taxon>
        <taxon>Sistotremastrum</taxon>
    </lineage>
</organism>
<dbReference type="AlphaFoldDB" id="A0A166CPI1"/>
<name>A0A166CPI1_9AGAM</name>
<sequence>MHLIQKTLCSQCFISRRCRTRSRHAAGFFSVECRASLWALSCLASALRNSYPVLIAVPVLRPFRYLCRLHFGIGFHKPTIENLGSVVEISFKLDLHRLGQRTPSGFAQYWYQLLCDHSKRGAGVRRNQSSCFSRCWSPQWPYCSFSYSSARSATGNRGALIFLGSGLSSPTCTLEIKLESDGPSRHSLQLPFMHELEAATLAYMYYCQLWYYLTLYRWRGSSFTIQLYKRPR</sequence>
<keyword evidence="2" id="KW-1185">Reference proteome</keyword>
<accession>A0A166CPI1</accession>
<dbReference type="Proteomes" id="UP000076798">
    <property type="component" value="Unassembled WGS sequence"/>
</dbReference>
<proteinExistence type="predicted"/>
<gene>
    <name evidence="1" type="ORF">SISSUDRAFT_826544</name>
</gene>
<evidence type="ECO:0000313" key="2">
    <source>
        <dbReference type="Proteomes" id="UP000076798"/>
    </source>
</evidence>
<reference evidence="1 2" key="1">
    <citation type="journal article" date="2016" name="Mol. Biol. Evol.">
        <title>Comparative Genomics of Early-Diverging Mushroom-Forming Fungi Provides Insights into the Origins of Lignocellulose Decay Capabilities.</title>
        <authorList>
            <person name="Nagy L.G."/>
            <person name="Riley R."/>
            <person name="Tritt A."/>
            <person name="Adam C."/>
            <person name="Daum C."/>
            <person name="Floudas D."/>
            <person name="Sun H."/>
            <person name="Yadav J.S."/>
            <person name="Pangilinan J."/>
            <person name="Larsson K.H."/>
            <person name="Matsuura K."/>
            <person name="Barry K."/>
            <person name="Labutti K."/>
            <person name="Kuo R."/>
            <person name="Ohm R.A."/>
            <person name="Bhattacharya S.S."/>
            <person name="Shirouzu T."/>
            <person name="Yoshinaga Y."/>
            <person name="Martin F.M."/>
            <person name="Grigoriev I.V."/>
            <person name="Hibbett D.S."/>
        </authorList>
    </citation>
    <scope>NUCLEOTIDE SEQUENCE [LARGE SCALE GENOMIC DNA]</scope>
    <source>
        <strain evidence="1 2">HHB10207 ss-3</strain>
    </source>
</reference>